<dbReference type="Proteomes" id="UP000253664">
    <property type="component" value="Unassembled WGS sequence"/>
</dbReference>
<dbReference type="PANTHER" id="PTHR13844">
    <property type="entry name" value="SWI/SNF-RELATED MATRIX-ASSOCIATED ACTIN-DEPENDENT REGULATOR OF CHROMATIN SUBFAMILY D"/>
    <property type="match status" value="1"/>
</dbReference>
<dbReference type="AlphaFoldDB" id="A0A367LIF8"/>
<evidence type="ECO:0000313" key="3">
    <source>
        <dbReference type="EMBL" id="RCI14190.1"/>
    </source>
</evidence>
<feature type="region of interest" description="Disordered" evidence="1">
    <location>
        <begin position="208"/>
        <end position="228"/>
    </location>
</feature>
<feature type="domain" description="DM2" evidence="2">
    <location>
        <begin position="301"/>
        <end position="379"/>
    </location>
</feature>
<dbReference type="SMART" id="SM00151">
    <property type="entry name" value="SWIB"/>
    <property type="match status" value="1"/>
</dbReference>
<dbReference type="Pfam" id="PF02201">
    <property type="entry name" value="SWIB"/>
    <property type="match status" value="1"/>
</dbReference>
<accession>A0A367LIF8</accession>
<feature type="compositionally biased region" description="Polar residues" evidence="1">
    <location>
        <begin position="57"/>
        <end position="75"/>
    </location>
</feature>
<dbReference type="InterPro" id="IPR036885">
    <property type="entry name" value="SWIB_MDM2_dom_sf"/>
</dbReference>
<gene>
    <name evidence="3" type="ORF">L249_5960</name>
</gene>
<dbReference type="InterPro" id="IPR019835">
    <property type="entry name" value="SWIB_domain"/>
</dbReference>
<dbReference type="PROSITE" id="PS51925">
    <property type="entry name" value="SWIB_MDM2"/>
    <property type="match status" value="1"/>
</dbReference>
<organism evidence="3 4">
    <name type="scientific">Ophiocordyceps polyrhachis-furcata BCC 54312</name>
    <dbReference type="NCBI Taxonomy" id="1330021"/>
    <lineage>
        <taxon>Eukaryota</taxon>
        <taxon>Fungi</taxon>
        <taxon>Dikarya</taxon>
        <taxon>Ascomycota</taxon>
        <taxon>Pezizomycotina</taxon>
        <taxon>Sordariomycetes</taxon>
        <taxon>Hypocreomycetidae</taxon>
        <taxon>Hypocreales</taxon>
        <taxon>Ophiocordycipitaceae</taxon>
        <taxon>Ophiocordyceps</taxon>
    </lineage>
</organism>
<comment type="caution">
    <text evidence="3">The sequence shown here is derived from an EMBL/GenBank/DDBJ whole genome shotgun (WGS) entry which is preliminary data.</text>
</comment>
<dbReference type="EMBL" id="LKCN02000004">
    <property type="protein sequence ID" value="RCI14190.1"/>
    <property type="molecule type" value="Genomic_DNA"/>
</dbReference>
<dbReference type="CDD" id="cd10568">
    <property type="entry name" value="SWIB_like"/>
    <property type="match status" value="1"/>
</dbReference>
<dbReference type="SUPFAM" id="SSF47592">
    <property type="entry name" value="SWIB/MDM2 domain"/>
    <property type="match status" value="1"/>
</dbReference>
<evidence type="ECO:0000256" key="1">
    <source>
        <dbReference type="SAM" id="MobiDB-lite"/>
    </source>
</evidence>
<name>A0A367LIF8_9HYPO</name>
<dbReference type="OrthoDB" id="10263741at2759"/>
<sequence>EAITHYETENFHISLLKMQPQYRAYAQQAPQRSPHTLNQRRGGLGHIMPSGSHPSVPLSQAQMTLHQQGHSSANDANKRRSRKPTDKNLPDGVEETIIDPDCVQRYKDLRDMERSLDATTTRKRLDVCESVTHYHTKVPRILRVWISNTVEDQVWQGNDINMDAFDFSPNMEASYRVKVEGRLLDEGNRNPEKSSKGDSPSIAFNLQSKRKQEDHSAQQQGPQVPDERHRFSTFFRAMSVDFDRSRFRNGAEQTIEWRKSEALLKGHPSGGPSSVADFDEITFKRNGDENTNITINLYRHELPERYQLSPELSDVTDMAEATQQEAVMALWEYIRHWGLQEDEERRNFKCDEPLKKIVGRSDVGYIPMLNEYVLPHLRPLPPISLAYTIRVDEEFHKDPQPTVYDIMVLMDDPLRAELQPLINSTQNANMLREINTLDDQLARLIQAIAVSKAKHSFFTGLSEDPTTFVRNWLSSQKRDLEIIMGEASRGSSEIAYKDEWRRNRPPTVWATQNARESINVLLSRHR</sequence>
<protein>
    <recommendedName>
        <fullName evidence="2">DM2 domain-containing protein</fullName>
    </recommendedName>
</protein>
<dbReference type="STRING" id="1330021.A0A367LIF8"/>
<feature type="non-terminal residue" evidence="3">
    <location>
        <position position="1"/>
    </location>
</feature>
<dbReference type="InterPro" id="IPR003121">
    <property type="entry name" value="SWIB_MDM2_domain"/>
</dbReference>
<reference evidence="3 4" key="1">
    <citation type="journal article" date="2015" name="BMC Genomics">
        <title>Insights from the genome of Ophiocordyceps polyrhachis-furcata to pathogenicity and host specificity in insect fungi.</title>
        <authorList>
            <person name="Wichadakul D."/>
            <person name="Kobmoo N."/>
            <person name="Ingsriswang S."/>
            <person name="Tangphatsornruang S."/>
            <person name="Chantasingh D."/>
            <person name="Luangsa-ard J.J."/>
            <person name="Eurwilaichitr L."/>
        </authorList>
    </citation>
    <scope>NUCLEOTIDE SEQUENCE [LARGE SCALE GENOMIC DNA]</scope>
    <source>
        <strain evidence="3 4">BCC 54312</strain>
    </source>
</reference>
<evidence type="ECO:0000313" key="4">
    <source>
        <dbReference type="Proteomes" id="UP000253664"/>
    </source>
</evidence>
<proteinExistence type="predicted"/>
<feature type="region of interest" description="Disordered" evidence="1">
    <location>
        <begin position="24"/>
        <end position="94"/>
    </location>
</feature>
<dbReference type="Gene3D" id="1.10.245.10">
    <property type="entry name" value="SWIB/MDM2 domain"/>
    <property type="match status" value="1"/>
</dbReference>
<evidence type="ECO:0000259" key="2">
    <source>
        <dbReference type="PROSITE" id="PS51925"/>
    </source>
</evidence>
<keyword evidence="4" id="KW-1185">Reference proteome</keyword>